<evidence type="ECO:0000313" key="3">
    <source>
        <dbReference type="Proteomes" id="UP001187682"/>
    </source>
</evidence>
<accession>A0AAE8MXV9</accession>
<name>A0AAE8MXV9_9PEZI</name>
<reference evidence="2" key="1">
    <citation type="submission" date="2018-03" db="EMBL/GenBank/DDBJ databases">
        <authorList>
            <person name="Guldener U."/>
        </authorList>
    </citation>
    <scope>NUCLEOTIDE SEQUENCE</scope>
</reference>
<dbReference type="InterPro" id="IPR046896">
    <property type="entry name" value="Cup1-like_N"/>
</dbReference>
<comment type="caution">
    <text evidence="2">The sequence shown here is derived from an EMBL/GenBank/DDBJ whole genome shotgun (WGS) entry which is preliminary data.</text>
</comment>
<organism evidence="2 3">
    <name type="scientific">Cephalotrichum gorgonifer</name>
    <dbReference type="NCBI Taxonomy" id="2041049"/>
    <lineage>
        <taxon>Eukaryota</taxon>
        <taxon>Fungi</taxon>
        <taxon>Dikarya</taxon>
        <taxon>Ascomycota</taxon>
        <taxon>Pezizomycotina</taxon>
        <taxon>Sordariomycetes</taxon>
        <taxon>Hypocreomycetidae</taxon>
        <taxon>Microascales</taxon>
        <taxon>Microascaceae</taxon>
        <taxon>Cephalotrichum</taxon>
    </lineage>
</organism>
<protein>
    <recommendedName>
        <fullName evidence="1">LYR motif-containing protein Cup1-like N-terminal domain-containing protein</fullName>
    </recommendedName>
</protein>
<keyword evidence="3" id="KW-1185">Reference proteome</keyword>
<proteinExistence type="predicted"/>
<feature type="domain" description="LYR motif-containing protein Cup1-like N-terminal" evidence="1">
    <location>
        <begin position="18"/>
        <end position="99"/>
    </location>
</feature>
<evidence type="ECO:0000313" key="2">
    <source>
        <dbReference type="EMBL" id="SPO01462.1"/>
    </source>
</evidence>
<dbReference type="Proteomes" id="UP001187682">
    <property type="component" value="Unassembled WGS sequence"/>
</dbReference>
<gene>
    <name evidence="2" type="ORF">DNG_04135</name>
</gene>
<dbReference type="EMBL" id="ONZQ02000005">
    <property type="protein sequence ID" value="SPO01462.1"/>
    <property type="molecule type" value="Genomic_DNA"/>
</dbReference>
<evidence type="ECO:0000259" key="1">
    <source>
        <dbReference type="Pfam" id="PF20263"/>
    </source>
</evidence>
<dbReference type="CDD" id="cd20273">
    <property type="entry name" value="Complex1_LYR_unchar"/>
    <property type="match status" value="1"/>
</dbReference>
<dbReference type="AlphaFoldDB" id="A0AAE8MXV9"/>
<sequence length="367" mass="41692">MLTSRILLPRRSVRPRHLYRHLLREASYLPPICTPYISGYIKEQFRNHRWDRQHAQTRIATGLRQLRRLQAANSGSIKHLRIAFLHTFGRVGKLRRSLMAPLVLPDPPTSSDASQAGKGLSAADANVMAVYERARSGAEYKKNFLNRWDFRKLHHYVQSQVTHAGKVSPATWPRPTPNKVNPTSNLPKTNIWGYPLPPRELRTRLKHWWLTNIPKVVPPLGEGEWETLRELSTTKEIGPLLRIPPRRPVAVPVHAGEAQAGNAWNWQPYATHPVSRVERERNAGFQQSPNGFGYDPLPASVKPVSGRKLRRLAGKVFEASPYMNRSETTAKNHAVWGRLVPDYPVVSPEHSSFFANLDESGTKKKEA</sequence>
<dbReference type="Pfam" id="PF20263">
    <property type="entry name" value="LYRM2-like"/>
    <property type="match status" value="1"/>
</dbReference>